<evidence type="ECO:0000313" key="2">
    <source>
        <dbReference type="Proteomes" id="UP000707535"/>
    </source>
</evidence>
<protein>
    <submittedName>
        <fullName evidence="1">Uncharacterized protein</fullName>
    </submittedName>
</protein>
<organism evidence="1 2">
    <name type="scientific">Ligilactobacillus acidipiscis</name>
    <dbReference type="NCBI Taxonomy" id="89059"/>
    <lineage>
        <taxon>Bacteria</taxon>
        <taxon>Bacillati</taxon>
        <taxon>Bacillota</taxon>
        <taxon>Bacilli</taxon>
        <taxon>Lactobacillales</taxon>
        <taxon>Lactobacillaceae</taxon>
        <taxon>Ligilactobacillus</taxon>
    </lineage>
</organism>
<name>A0A921K116_9LACO</name>
<reference evidence="1" key="1">
    <citation type="journal article" date="2021" name="PeerJ">
        <title>Extensive microbial diversity within the chicken gut microbiome revealed by metagenomics and culture.</title>
        <authorList>
            <person name="Gilroy R."/>
            <person name="Ravi A."/>
            <person name="Getino M."/>
            <person name="Pursley I."/>
            <person name="Horton D.L."/>
            <person name="Alikhan N.F."/>
            <person name="Baker D."/>
            <person name="Gharbi K."/>
            <person name="Hall N."/>
            <person name="Watson M."/>
            <person name="Adriaenssens E.M."/>
            <person name="Foster-Nyarko E."/>
            <person name="Jarju S."/>
            <person name="Secka A."/>
            <person name="Antonio M."/>
            <person name="Oren A."/>
            <person name="Chaudhuri R.R."/>
            <person name="La Ragione R."/>
            <person name="Hildebrand F."/>
            <person name="Pallen M.J."/>
        </authorList>
    </citation>
    <scope>NUCLEOTIDE SEQUENCE</scope>
    <source>
        <strain evidence="1">CHK174-6876</strain>
    </source>
</reference>
<evidence type="ECO:0000313" key="1">
    <source>
        <dbReference type="EMBL" id="HJE96550.1"/>
    </source>
</evidence>
<accession>A0A921K116</accession>
<reference evidence="1" key="2">
    <citation type="submission" date="2021-09" db="EMBL/GenBank/DDBJ databases">
        <authorList>
            <person name="Gilroy R."/>
        </authorList>
    </citation>
    <scope>NUCLEOTIDE SEQUENCE</scope>
    <source>
        <strain evidence="1">CHK174-6876</strain>
    </source>
</reference>
<dbReference type="Proteomes" id="UP000707535">
    <property type="component" value="Unassembled WGS sequence"/>
</dbReference>
<comment type="caution">
    <text evidence="1">The sequence shown here is derived from an EMBL/GenBank/DDBJ whole genome shotgun (WGS) entry which is preliminary data.</text>
</comment>
<dbReference type="AlphaFoldDB" id="A0A921K116"/>
<dbReference type="EMBL" id="DYXG01000025">
    <property type="protein sequence ID" value="HJE96550.1"/>
    <property type="molecule type" value="Genomic_DNA"/>
</dbReference>
<proteinExistence type="predicted"/>
<gene>
    <name evidence="1" type="ORF">K8V00_02925</name>
</gene>
<sequence>MWGNKRKALEKPSDIPMDAWCEIKNLRHSNYSIDKCLRCCKQPKRKGNDLIVSSFGGAKWINNHREYLVKYWNLV</sequence>